<feature type="region of interest" description="Disordered" evidence="1">
    <location>
        <begin position="291"/>
        <end position="310"/>
    </location>
</feature>
<dbReference type="Pfam" id="PF09995">
    <property type="entry name" value="MPAB_Lcp_cat"/>
    <property type="match status" value="1"/>
</dbReference>
<organism evidence="3 4">
    <name type="scientific">Pseudonocardia acidicola</name>
    <dbReference type="NCBI Taxonomy" id="2724939"/>
    <lineage>
        <taxon>Bacteria</taxon>
        <taxon>Bacillati</taxon>
        <taxon>Actinomycetota</taxon>
        <taxon>Actinomycetes</taxon>
        <taxon>Pseudonocardiales</taxon>
        <taxon>Pseudonocardiaceae</taxon>
        <taxon>Pseudonocardia</taxon>
    </lineage>
</organism>
<evidence type="ECO:0000259" key="2">
    <source>
        <dbReference type="Pfam" id="PF09995"/>
    </source>
</evidence>
<dbReference type="Proteomes" id="UP000820669">
    <property type="component" value="Unassembled WGS sequence"/>
</dbReference>
<dbReference type="InterPro" id="IPR018713">
    <property type="entry name" value="MPAB/Lcp_cat_dom"/>
</dbReference>
<feature type="domain" description="ER-bound oxygenase mpaB/mpaB'/Rubber oxygenase catalytic" evidence="2">
    <location>
        <begin position="54"/>
        <end position="239"/>
    </location>
</feature>
<sequence>MLSLDRRDRFDWLRKIERLDTETDYVEIYRIMSGHEFPWDMNQSLSFALFRTYAVPSIGRLLAETGEFTQRVQKRYDDTALILETVLEYGFGHETGRAAIRRMNQMHRSYPITQDDLRYVLCTFVVVPIRWMDDYGWRPFTEREKVASANYYRELGRHMGITEIPATYQEFTEHLDRYEAEHFGYDDGARAVADSTLELMTTFPPNHLAPKGLVKTFSYALMDAPLRDALRYPAPPKPVEMASRAALMLRGKVVRLMKPRAEMKMARDMPSIRSYPNGFDVSRLGTFPTGCPVPHTARRSPDAPAEPAAT</sequence>
<gene>
    <name evidence="3" type="ORF">HF526_28205</name>
</gene>
<dbReference type="PANTHER" id="PTHR36124:SF1">
    <property type="entry name" value="ER-BOUND OXYGENASE MPAB_MPAB'_RUBBER OXYGENASE CATALYTIC DOMAIN-CONTAINING PROTEIN"/>
    <property type="match status" value="1"/>
</dbReference>
<dbReference type="RefSeq" id="WP_169384617.1">
    <property type="nucleotide sequence ID" value="NZ_JAAXLA010000075.1"/>
</dbReference>
<protein>
    <submittedName>
        <fullName evidence="3">DUF2236 domain-containing protein</fullName>
    </submittedName>
</protein>
<evidence type="ECO:0000313" key="4">
    <source>
        <dbReference type="Proteomes" id="UP000820669"/>
    </source>
</evidence>
<dbReference type="EMBL" id="JAAXLA010000075">
    <property type="protein sequence ID" value="NMI01154.1"/>
    <property type="molecule type" value="Genomic_DNA"/>
</dbReference>
<name>A0ABX1SHV8_9PSEU</name>
<comment type="caution">
    <text evidence="3">The sequence shown here is derived from an EMBL/GenBank/DDBJ whole genome shotgun (WGS) entry which is preliminary data.</text>
</comment>
<proteinExistence type="predicted"/>
<dbReference type="PANTHER" id="PTHR36124">
    <property type="match status" value="1"/>
</dbReference>
<dbReference type="InterPro" id="IPR046366">
    <property type="entry name" value="MPAB"/>
</dbReference>
<keyword evidence="4" id="KW-1185">Reference proteome</keyword>
<evidence type="ECO:0000313" key="3">
    <source>
        <dbReference type="EMBL" id="NMI01154.1"/>
    </source>
</evidence>
<evidence type="ECO:0000256" key="1">
    <source>
        <dbReference type="SAM" id="MobiDB-lite"/>
    </source>
</evidence>
<reference evidence="3 4" key="1">
    <citation type="submission" date="2020-04" db="EMBL/GenBank/DDBJ databases">
        <authorList>
            <person name="Klaysubun C."/>
            <person name="Duangmal K."/>
            <person name="Lipun K."/>
        </authorList>
    </citation>
    <scope>NUCLEOTIDE SEQUENCE [LARGE SCALE GENOMIC DNA]</scope>
    <source>
        <strain evidence="3 4">K10HN5</strain>
    </source>
</reference>
<accession>A0ABX1SHV8</accession>